<dbReference type="KEGG" id="pspw:BJG93_028095"/>
<organism evidence="5 8">
    <name type="scientific">Paraburkholderia sprentiae WSM5005</name>
    <dbReference type="NCBI Taxonomy" id="754502"/>
    <lineage>
        <taxon>Bacteria</taxon>
        <taxon>Pseudomonadati</taxon>
        <taxon>Pseudomonadota</taxon>
        <taxon>Betaproteobacteria</taxon>
        <taxon>Burkholderiales</taxon>
        <taxon>Burkholderiaceae</taxon>
        <taxon>Paraburkholderia</taxon>
    </lineage>
</organism>
<dbReference type="SUPFAM" id="SSF51206">
    <property type="entry name" value="cAMP-binding domain-like"/>
    <property type="match status" value="1"/>
</dbReference>
<evidence type="ECO:0000313" key="5">
    <source>
        <dbReference type="EMBL" id="APA87154.1"/>
    </source>
</evidence>
<evidence type="ECO:0000256" key="3">
    <source>
        <dbReference type="ARBA" id="ARBA00023163"/>
    </source>
</evidence>
<name>A0A1I9YLH1_9BURK</name>
<dbReference type="Gene3D" id="1.10.10.10">
    <property type="entry name" value="Winged helix-like DNA-binding domain superfamily/Winged helix DNA-binding domain"/>
    <property type="match status" value="1"/>
</dbReference>
<reference evidence="5 8" key="2">
    <citation type="submission" date="2021-06" db="EMBL/GenBank/DDBJ databases">
        <authorList>
            <person name="Rogers T.H."/>
            <person name="Ramsay J.P."/>
            <person name="Wang P."/>
            <person name="Terpolilli J."/>
        </authorList>
    </citation>
    <scope>NUCLEOTIDE SEQUENCE</scope>
    <source>
        <strain evidence="5 8">WSM5005</strain>
        <plasmid evidence="7 8">pl2WSM5005</plasmid>
    </source>
</reference>
<dbReference type="KEGG" id="pspw:BJG93_16510"/>
<evidence type="ECO:0000256" key="2">
    <source>
        <dbReference type="ARBA" id="ARBA00023125"/>
    </source>
</evidence>
<gene>
    <name evidence="7" type="ORF">BJG93_028095</name>
    <name evidence="5" type="ORF">BJG93_16510</name>
    <name evidence="6" type="ORF">BJG93_28095</name>
</gene>
<dbReference type="SMART" id="SM00419">
    <property type="entry name" value="HTH_CRP"/>
    <property type="match status" value="1"/>
</dbReference>
<keyword evidence="8" id="KW-1185">Reference proteome</keyword>
<keyword evidence="7" id="KW-0614">Plasmid</keyword>
<dbReference type="CDD" id="cd00038">
    <property type="entry name" value="CAP_ED"/>
    <property type="match status" value="1"/>
</dbReference>
<dbReference type="Pfam" id="PF00027">
    <property type="entry name" value="cNMP_binding"/>
    <property type="match status" value="1"/>
</dbReference>
<dbReference type="FunFam" id="1.10.10.10:FF:000028">
    <property type="entry name" value="Fumarate/nitrate reduction transcriptional regulator Fnr"/>
    <property type="match status" value="1"/>
</dbReference>
<evidence type="ECO:0000313" key="6">
    <source>
        <dbReference type="EMBL" id="APA89096.1"/>
    </source>
</evidence>
<dbReference type="PROSITE" id="PS51063">
    <property type="entry name" value="HTH_CRP_2"/>
    <property type="match status" value="1"/>
</dbReference>
<dbReference type="PANTHER" id="PTHR24567:SF75">
    <property type="entry name" value="FUMARATE AND NITRATE REDUCTION REGULATORY PROTEIN"/>
    <property type="match status" value="1"/>
</dbReference>
<keyword evidence="3" id="KW-0804">Transcription</keyword>
<dbReference type="SUPFAM" id="SSF46785">
    <property type="entry name" value="Winged helix' DNA-binding domain"/>
    <property type="match status" value="1"/>
</dbReference>
<protein>
    <submittedName>
        <fullName evidence="6">Crp/Fnr family transcriptional regulator</fullName>
    </submittedName>
    <submittedName>
        <fullName evidence="5">Helix-turn-helix domain-containing protein</fullName>
    </submittedName>
</protein>
<dbReference type="Proteomes" id="UP000179860">
    <property type="component" value="Plasmid pl2WSM5005"/>
</dbReference>
<dbReference type="EMBL" id="CP017562">
    <property type="protein sequence ID" value="APA89096.1"/>
    <property type="molecule type" value="Genomic_DNA"/>
</dbReference>
<keyword evidence="2" id="KW-0238">DNA-binding</keyword>
<evidence type="ECO:0000256" key="1">
    <source>
        <dbReference type="ARBA" id="ARBA00023015"/>
    </source>
</evidence>
<dbReference type="PRINTS" id="PR00034">
    <property type="entry name" value="HTHCRP"/>
</dbReference>
<geneLocation type="plasmid" evidence="7 8">
    <name>pl2WSM5005</name>
</geneLocation>
<dbReference type="InterPro" id="IPR036390">
    <property type="entry name" value="WH_DNA-bd_sf"/>
</dbReference>
<dbReference type="Gene3D" id="2.60.120.10">
    <property type="entry name" value="Jelly Rolls"/>
    <property type="match status" value="1"/>
</dbReference>
<dbReference type="InterPro" id="IPR050397">
    <property type="entry name" value="Env_Response_Regulators"/>
</dbReference>
<dbReference type="InterPro" id="IPR012318">
    <property type="entry name" value="HTH_CRP"/>
</dbReference>
<dbReference type="GO" id="GO:0005829">
    <property type="term" value="C:cytosol"/>
    <property type="evidence" value="ECO:0007669"/>
    <property type="project" value="TreeGrafter"/>
</dbReference>
<dbReference type="STRING" id="754502.BJG93_16510"/>
<dbReference type="AlphaFoldDB" id="A0A1I9YLH1"/>
<keyword evidence="1" id="KW-0805">Transcription regulation</keyword>
<dbReference type="OrthoDB" id="7643467at2"/>
<dbReference type="Pfam" id="PF13545">
    <property type="entry name" value="HTH_Crp_2"/>
    <property type="match status" value="1"/>
</dbReference>
<dbReference type="EMBL" id="CP017565">
    <property type="protein sequence ID" value="QXE07387.1"/>
    <property type="molecule type" value="Genomic_DNA"/>
</dbReference>
<dbReference type="InterPro" id="IPR014710">
    <property type="entry name" value="RmlC-like_jellyroll"/>
</dbReference>
<dbReference type="InterPro" id="IPR036388">
    <property type="entry name" value="WH-like_DNA-bd_sf"/>
</dbReference>
<dbReference type="InterPro" id="IPR018490">
    <property type="entry name" value="cNMP-bd_dom_sf"/>
</dbReference>
<feature type="domain" description="HTH crp-type" evidence="4">
    <location>
        <begin position="152"/>
        <end position="225"/>
    </location>
</feature>
<dbReference type="Proteomes" id="UP000179860">
    <property type="component" value="Chromosome 2"/>
</dbReference>
<proteinExistence type="predicted"/>
<evidence type="ECO:0000313" key="8">
    <source>
        <dbReference type="Proteomes" id="UP000179860"/>
    </source>
</evidence>
<accession>A0A1I9YLH1</accession>
<evidence type="ECO:0000313" key="7">
    <source>
        <dbReference type="EMBL" id="QXE07387.1"/>
    </source>
</evidence>
<sequence length="235" mass="26089">MGSSGTSCKTCTMRPFCAVNPDELACDRQMDDLVLGYRHVRKGEALHRAGDSFCNVYAVRTGSFKKLSLLPDGRDQVTGFYVAGDPMGLDGIATGHYASDAIALEDSSVCVMPFHLLEWLSREVKAVQSHVYRMLSAELVRQRGVSTLLGTMAADERVASFLLDLSRRWRARAYSPTEFILRMTREEAGSFLGLKLETVSRILSRFQRQRLITVNGREIRILDFAGLSKVASLSA</sequence>
<dbReference type="CDD" id="cd00092">
    <property type="entry name" value="HTH_CRP"/>
    <property type="match status" value="1"/>
</dbReference>
<dbReference type="GO" id="GO:0003677">
    <property type="term" value="F:DNA binding"/>
    <property type="evidence" value="ECO:0007669"/>
    <property type="project" value="UniProtKB-KW"/>
</dbReference>
<dbReference type="EMBL" id="CP017562">
    <property type="protein sequence ID" value="APA87154.1"/>
    <property type="molecule type" value="Genomic_DNA"/>
</dbReference>
<reference evidence="5 8" key="1">
    <citation type="submission" date="2016-09" db="EMBL/GenBank/DDBJ databases">
        <title>The Complete Genome of Burkholderia sprentiae wsm5005.</title>
        <authorList>
            <person name="De Meyer S."/>
            <person name="Wang P."/>
            <person name="Terpolilli J."/>
        </authorList>
    </citation>
    <scope>NUCLEOTIDE SEQUENCE [LARGE SCALE GENOMIC DNA]</scope>
    <source>
        <strain evidence="5 8">WSM5005</strain>
        <plasmid evidence="7 8">pl2WSM5005</plasmid>
    </source>
</reference>
<dbReference type="PANTHER" id="PTHR24567">
    <property type="entry name" value="CRP FAMILY TRANSCRIPTIONAL REGULATORY PROTEIN"/>
    <property type="match status" value="1"/>
</dbReference>
<evidence type="ECO:0000259" key="4">
    <source>
        <dbReference type="PROSITE" id="PS51063"/>
    </source>
</evidence>
<dbReference type="InterPro" id="IPR000595">
    <property type="entry name" value="cNMP-bd_dom"/>
</dbReference>
<dbReference type="GO" id="GO:0003700">
    <property type="term" value="F:DNA-binding transcription factor activity"/>
    <property type="evidence" value="ECO:0007669"/>
    <property type="project" value="TreeGrafter"/>
</dbReference>